<evidence type="ECO:0000256" key="6">
    <source>
        <dbReference type="ARBA" id="ARBA00022723"/>
    </source>
</evidence>
<keyword evidence="6 10" id="KW-0479">Metal-binding</keyword>
<dbReference type="EMBL" id="JABURY010000019">
    <property type="protein sequence ID" value="MBC9131658.1"/>
    <property type="molecule type" value="Genomic_DNA"/>
</dbReference>
<evidence type="ECO:0000313" key="12">
    <source>
        <dbReference type="EMBL" id="MBC9131658.1"/>
    </source>
</evidence>
<dbReference type="RefSeq" id="WP_187756100.1">
    <property type="nucleotide sequence ID" value="NZ_JABURY010000019.1"/>
</dbReference>
<dbReference type="InterPro" id="IPR023561">
    <property type="entry name" value="Carbonic_anhydrase_a-class"/>
</dbReference>
<dbReference type="InterPro" id="IPR041891">
    <property type="entry name" value="Alpha_CA_prokaryot-like"/>
</dbReference>
<comment type="similarity">
    <text evidence="3 10">Belongs to the alpha-carbonic anhydrase family.</text>
</comment>
<comment type="function">
    <text evidence="2 10">Reversible hydration of carbon dioxide.</text>
</comment>
<evidence type="ECO:0000256" key="5">
    <source>
        <dbReference type="ARBA" id="ARBA00014628"/>
    </source>
</evidence>
<dbReference type="InterPro" id="IPR001148">
    <property type="entry name" value="CA_dom"/>
</dbReference>
<evidence type="ECO:0000313" key="13">
    <source>
        <dbReference type="Proteomes" id="UP000651208"/>
    </source>
</evidence>
<evidence type="ECO:0000256" key="3">
    <source>
        <dbReference type="ARBA" id="ARBA00010718"/>
    </source>
</evidence>
<evidence type="ECO:0000256" key="1">
    <source>
        <dbReference type="ARBA" id="ARBA00001947"/>
    </source>
</evidence>
<dbReference type="EC" id="4.2.1.1" evidence="4 10"/>
<dbReference type="Pfam" id="PF00194">
    <property type="entry name" value="Carb_anhydrase"/>
    <property type="match status" value="1"/>
</dbReference>
<evidence type="ECO:0000259" key="11">
    <source>
        <dbReference type="PROSITE" id="PS51144"/>
    </source>
</evidence>
<dbReference type="PANTHER" id="PTHR18952:SF265">
    <property type="entry name" value="CARBONIC ANHYDRASE"/>
    <property type="match status" value="1"/>
</dbReference>
<comment type="catalytic activity">
    <reaction evidence="9 10">
        <text>hydrogencarbonate + H(+) = CO2 + H2O</text>
        <dbReference type="Rhea" id="RHEA:10748"/>
        <dbReference type="ChEBI" id="CHEBI:15377"/>
        <dbReference type="ChEBI" id="CHEBI:15378"/>
        <dbReference type="ChEBI" id="CHEBI:16526"/>
        <dbReference type="ChEBI" id="CHEBI:17544"/>
        <dbReference type="EC" id="4.2.1.1"/>
    </reaction>
</comment>
<dbReference type="InterPro" id="IPR036398">
    <property type="entry name" value="CA_dom_sf"/>
</dbReference>
<dbReference type="Gene3D" id="3.10.200.10">
    <property type="entry name" value="Alpha carbonic anhydrase"/>
    <property type="match status" value="1"/>
</dbReference>
<accession>A0ABR7R0C0</accession>
<gene>
    <name evidence="12" type="ORF">FcAc13_10120</name>
</gene>
<dbReference type="Proteomes" id="UP000651208">
    <property type="component" value="Unassembled WGS sequence"/>
</dbReference>
<sequence>MKKIIKIVPMLIAGIGFITPAISGPHWGYEGDEIPENWAKLSPDYQMCDIGRNQSPVNIAGTIHAQANALDIHYGLVSGNVVNNGHTVQINDKNTNDYVAIDGEKYKLTQFHFHAPSENQINGQSYPMEAHFVHQNGDGELLVMAVMLEQGNENPTAEEILLALNEKENLPSNINDLDIRSFLPPVNDYYRFSGSLTTPPCSEGVTWIVLKQPVQLSKTEIVKFEHAFKHHNNRPIQPLHGRLIIAN</sequence>
<keyword evidence="7 10" id="KW-0862">Zinc</keyword>
<dbReference type="SUPFAM" id="SSF51069">
    <property type="entry name" value="Carbonic anhydrase"/>
    <property type="match status" value="1"/>
</dbReference>
<name>A0ABR7R0C0_9GAMM</name>
<comment type="caution">
    <text evidence="12">The sequence shown here is derived from an EMBL/GenBank/DDBJ whole genome shotgun (WGS) entry which is preliminary data.</text>
</comment>
<evidence type="ECO:0000256" key="8">
    <source>
        <dbReference type="ARBA" id="ARBA00023239"/>
    </source>
</evidence>
<feature type="domain" description="Alpha-carbonic anhydrase" evidence="11">
    <location>
        <begin position="25"/>
        <end position="247"/>
    </location>
</feature>
<dbReference type="PANTHER" id="PTHR18952">
    <property type="entry name" value="CARBONIC ANHYDRASE"/>
    <property type="match status" value="1"/>
</dbReference>
<keyword evidence="13" id="KW-1185">Reference proteome</keyword>
<comment type="cofactor">
    <cofactor evidence="1 10">
        <name>Zn(2+)</name>
        <dbReference type="ChEBI" id="CHEBI:29105"/>
    </cofactor>
</comment>
<evidence type="ECO:0000256" key="9">
    <source>
        <dbReference type="ARBA" id="ARBA00048348"/>
    </source>
</evidence>
<proteinExistence type="inferred from homology"/>
<evidence type="ECO:0000256" key="7">
    <source>
        <dbReference type="ARBA" id="ARBA00022833"/>
    </source>
</evidence>
<reference evidence="12 13" key="1">
    <citation type="submission" date="2020-06" db="EMBL/GenBank/DDBJ databases">
        <title>Frischella cerana isolated from Apis cerana gut homogenate.</title>
        <authorList>
            <person name="Wolter L.A."/>
            <person name="Suenami S."/>
            <person name="Miyazaki R."/>
        </authorList>
    </citation>
    <scope>NUCLEOTIDE SEQUENCE [LARGE SCALE GENOMIC DNA]</scope>
    <source>
        <strain evidence="12 13">Ac13</strain>
    </source>
</reference>
<dbReference type="PROSITE" id="PS51144">
    <property type="entry name" value="ALPHA_CA_2"/>
    <property type="match status" value="1"/>
</dbReference>
<dbReference type="PROSITE" id="PS00162">
    <property type="entry name" value="ALPHA_CA_1"/>
    <property type="match status" value="1"/>
</dbReference>
<protein>
    <recommendedName>
        <fullName evidence="5 10">Carbonic anhydrase</fullName>
        <ecNumber evidence="4 10">4.2.1.1</ecNumber>
    </recommendedName>
</protein>
<organism evidence="12 13">
    <name type="scientific">Frischella japonica</name>
    <dbReference type="NCBI Taxonomy" id="2741544"/>
    <lineage>
        <taxon>Bacteria</taxon>
        <taxon>Pseudomonadati</taxon>
        <taxon>Pseudomonadota</taxon>
        <taxon>Gammaproteobacteria</taxon>
        <taxon>Orbales</taxon>
        <taxon>Orbaceae</taxon>
        <taxon>Frischella</taxon>
    </lineage>
</organism>
<dbReference type="SMART" id="SM01057">
    <property type="entry name" value="Carb_anhydrase"/>
    <property type="match status" value="1"/>
</dbReference>
<dbReference type="InterPro" id="IPR018338">
    <property type="entry name" value="Carbonic_anhydrase_a-class_CS"/>
</dbReference>
<dbReference type="CDD" id="cd03124">
    <property type="entry name" value="alpha_CA_prokaryotic_like"/>
    <property type="match status" value="1"/>
</dbReference>
<evidence type="ECO:0000256" key="4">
    <source>
        <dbReference type="ARBA" id="ARBA00012925"/>
    </source>
</evidence>
<evidence type="ECO:0000256" key="10">
    <source>
        <dbReference type="RuleBase" id="RU367011"/>
    </source>
</evidence>
<evidence type="ECO:0000256" key="2">
    <source>
        <dbReference type="ARBA" id="ARBA00002904"/>
    </source>
</evidence>
<keyword evidence="8 10" id="KW-0456">Lyase</keyword>